<protein>
    <submittedName>
        <fullName evidence="2">Uncharacterized protein</fullName>
    </submittedName>
</protein>
<dbReference type="AlphaFoldDB" id="U1GRL7"/>
<gene>
    <name evidence="2" type="ORF">EPUS_00746</name>
</gene>
<organism evidence="2 3">
    <name type="scientific">Endocarpon pusillum (strain Z07020 / HMAS-L-300199)</name>
    <name type="common">Lichen-forming fungus</name>
    <dbReference type="NCBI Taxonomy" id="1263415"/>
    <lineage>
        <taxon>Eukaryota</taxon>
        <taxon>Fungi</taxon>
        <taxon>Dikarya</taxon>
        <taxon>Ascomycota</taxon>
        <taxon>Pezizomycotina</taxon>
        <taxon>Eurotiomycetes</taxon>
        <taxon>Chaetothyriomycetidae</taxon>
        <taxon>Verrucariales</taxon>
        <taxon>Verrucariaceae</taxon>
        <taxon>Endocarpon</taxon>
    </lineage>
</organism>
<dbReference type="HOGENOM" id="CLU_1454402_0_0_1"/>
<reference evidence="3" key="1">
    <citation type="journal article" date="2014" name="BMC Genomics">
        <title>Genome characteristics reveal the impact of lichenization on lichen-forming fungus Endocarpon pusillum Hedwig (Verrucariales, Ascomycota).</title>
        <authorList>
            <person name="Wang Y.-Y."/>
            <person name="Liu B."/>
            <person name="Zhang X.-Y."/>
            <person name="Zhou Q.-M."/>
            <person name="Zhang T."/>
            <person name="Li H."/>
            <person name="Yu Y.-F."/>
            <person name="Zhang X.-L."/>
            <person name="Hao X.-Y."/>
            <person name="Wang M."/>
            <person name="Wang L."/>
            <person name="Wei J.-C."/>
        </authorList>
    </citation>
    <scope>NUCLEOTIDE SEQUENCE [LARGE SCALE GENOMIC DNA]</scope>
    <source>
        <strain evidence="3">Z07020 / HMAS-L-300199</strain>
    </source>
</reference>
<dbReference type="Proteomes" id="UP000019373">
    <property type="component" value="Unassembled WGS sequence"/>
</dbReference>
<dbReference type="OrthoDB" id="4550724at2759"/>
<dbReference type="EMBL" id="KE720872">
    <property type="protein sequence ID" value="ERF74616.1"/>
    <property type="molecule type" value="Genomic_DNA"/>
</dbReference>
<name>U1GRL7_ENDPU</name>
<evidence type="ECO:0000313" key="3">
    <source>
        <dbReference type="Proteomes" id="UP000019373"/>
    </source>
</evidence>
<sequence>MTFKRNSILDGFRECGLVPYNPNIVLNKIQEYQPLTPLNRPSTPPDAQIWPPVTPLTAQSLEKQAIQLQNATPSRQTTLQEKFIKGALIQAKTAVQIQKDLSEYTAAERERKERRCRGQRQLQNGGVLYAEQARNMTKQREEEGGTQEMRAQKREQILRKELEDERRRTANLEWTIINGPLEEIED</sequence>
<keyword evidence="3" id="KW-1185">Reference proteome</keyword>
<proteinExistence type="predicted"/>
<dbReference type="RefSeq" id="XP_007799717.1">
    <property type="nucleotide sequence ID" value="XM_007801526.1"/>
</dbReference>
<accession>U1GRL7</accession>
<dbReference type="GeneID" id="19235807"/>
<feature type="region of interest" description="Disordered" evidence="1">
    <location>
        <begin position="136"/>
        <end position="157"/>
    </location>
</feature>
<evidence type="ECO:0000313" key="2">
    <source>
        <dbReference type="EMBL" id="ERF74616.1"/>
    </source>
</evidence>
<evidence type="ECO:0000256" key="1">
    <source>
        <dbReference type="SAM" id="MobiDB-lite"/>
    </source>
</evidence>